<accession>A0A918BAB8</accession>
<evidence type="ECO:0000256" key="1">
    <source>
        <dbReference type="SAM" id="MobiDB-lite"/>
    </source>
</evidence>
<evidence type="ECO:0000313" key="2">
    <source>
        <dbReference type="EMBL" id="GGQ48998.1"/>
    </source>
</evidence>
<organism evidence="2 3">
    <name type="scientific">Streptomyces ruber</name>
    <dbReference type="NCBI Taxonomy" id="83378"/>
    <lineage>
        <taxon>Bacteria</taxon>
        <taxon>Bacillati</taxon>
        <taxon>Actinomycetota</taxon>
        <taxon>Actinomycetes</taxon>
        <taxon>Kitasatosporales</taxon>
        <taxon>Streptomycetaceae</taxon>
        <taxon>Streptomyces</taxon>
    </lineage>
</organism>
<proteinExistence type="predicted"/>
<dbReference type="AlphaFoldDB" id="A0A918BAB8"/>
<keyword evidence="3" id="KW-1185">Reference proteome</keyword>
<evidence type="ECO:0000313" key="3">
    <source>
        <dbReference type="Proteomes" id="UP000620156"/>
    </source>
</evidence>
<dbReference type="Proteomes" id="UP000620156">
    <property type="component" value="Unassembled WGS sequence"/>
</dbReference>
<reference evidence="2" key="2">
    <citation type="submission" date="2020-09" db="EMBL/GenBank/DDBJ databases">
        <authorList>
            <person name="Sun Q."/>
            <person name="Ohkuma M."/>
        </authorList>
    </citation>
    <scope>NUCLEOTIDE SEQUENCE</scope>
    <source>
        <strain evidence="2">JCM 3131</strain>
    </source>
</reference>
<reference evidence="2" key="1">
    <citation type="journal article" date="2014" name="Int. J. Syst. Evol. Microbiol.">
        <title>Complete genome sequence of Corynebacterium casei LMG S-19264T (=DSM 44701T), isolated from a smear-ripened cheese.</title>
        <authorList>
            <consortium name="US DOE Joint Genome Institute (JGI-PGF)"/>
            <person name="Walter F."/>
            <person name="Albersmeier A."/>
            <person name="Kalinowski J."/>
            <person name="Ruckert C."/>
        </authorList>
    </citation>
    <scope>NUCLEOTIDE SEQUENCE</scope>
    <source>
        <strain evidence="2">JCM 3131</strain>
    </source>
</reference>
<gene>
    <name evidence="2" type="ORF">GCM10010145_17250</name>
</gene>
<protein>
    <submittedName>
        <fullName evidence="2">Uncharacterized protein</fullName>
    </submittedName>
</protein>
<dbReference type="EMBL" id="BMQK01000003">
    <property type="protein sequence ID" value="GGQ48998.1"/>
    <property type="molecule type" value="Genomic_DNA"/>
</dbReference>
<comment type="caution">
    <text evidence="2">The sequence shown here is derived from an EMBL/GenBank/DDBJ whole genome shotgun (WGS) entry which is preliminary data.</text>
</comment>
<name>A0A918BAB8_9ACTN</name>
<sequence>MPGDGGVEAVTIPTALLPVRSALPVLTRARAVAHAHRATVFWATAALLALRFAARGLLLPGPSAADHDAWRAGPLRAEDVDRIRELTAAMPPEAHAVPVNATVPVTTAVPRTAPVLTTDGGPLRLPDPERLLRGFLDAVADALPRSPAAALAAGGPVFAVPEPRHVPGLRAWAADAAAGHDAGVRLSLRVEVPGLASAGPDEARLTFRAVPQVHSLDDPGLVADAPAVWAGAEGFGPRARLDALLSLRRAARVWPPRGAARDARRDARRDAGRRRRAATSGRYAPCPDRSRRAPSRPVSRSLR</sequence>
<feature type="compositionally biased region" description="Basic and acidic residues" evidence="1">
    <location>
        <begin position="259"/>
        <end position="270"/>
    </location>
</feature>
<feature type="region of interest" description="Disordered" evidence="1">
    <location>
        <begin position="256"/>
        <end position="303"/>
    </location>
</feature>